<feature type="compositionally biased region" description="Basic and acidic residues" evidence="1">
    <location>
        <begin position="78"/>
        <end position="88"/>
    </location>
</feature>
<sequence>MDTGPFHRRRRLRHPGRKRRVHRRGHGRAHQRRGRGKHRRGHHGLPGIKRRRPGHGPGHLRHGLGPGGRAGRGRGLGRGHEPVRDRHALRSGHHRRWPGLRHPGRGRRRLRRLDRGQRRQYRDAWDRGHARGQGGPGDRGEQHPGARGHGRFGQPVSRRGPSCGGRRGHGLGLGSVPFLGQRLRLRRPGHKRPGDASPERKRDHHRRYGQRRNLHLQCGSGHGLRRGDLGRGNAGQGRGRHPDPVRRPYLHRGHHRHGGPFGRDRHPGLPGLPDRRRGRTEHGQRLHPDRHGPGGRHLDHAAFDHRRDRRGDGKRHHQWRRGLLRPDHSGQFPRYPDHRRRPAARIGEPAGHGDHAHGP</sequence>
<proteinExistence type="predicted"/>
<name>A0A0W8G8V7_9ZZZZ</name>
<reference evidence="2" key="1">
    <citation type="journal article" date="2015" name="Proc. Natl. Acad. Sci. U.S.A.">
        <title>Networks of energetic and metabolic interactions define dynamics in microbial communities.</title>
        <authorList>
            <person name="Embree M."/>
            <person name="Liu J.K."/>
            <person name="Al-Bassam M.M."/>
            <person name="Zengler K."/>
        </authorList>
    </citation>
    <scope>NUCLEOTIDE SEQUENCE</scope>
</reference>
<gene>
    <name evidence="2" type="ORF">ASZ90_000521</name>
</gene>
<feature type="compositionally biased region" description="Basic and acidic residues" evidence="1">
    <location>
        <begin position="192"/>
        <end position="201"/>
    </location>
</feature>
<organism evidence="2">
    <name type="scientific">hydrocarbon metagenome</name>
    <dbReference type="NCBI Taxonomy" id="938273"/>
    <lineage>
        <taxon>unclassified sequences</taxon>
        <taxon>metagenomes</taxon>
        <taxon>ecological metagenomes</taxon>
    </lineage>
</organism>
<accession>A0A0W8G8V7</accession>
<evidence type="ECO:0000256" key="1">
    <source>
        <dbReference type="SAM" id="MobiDB-lite"/>
    </source>
</evidence>
<feature type="compositionally biased region" description="Basic residues" evidence="1">
    <location>
        <begin position="89"/>
        <end position="112"/>
    </location>
</feature>
<evidence type="ECO:0000313" key="2">
    <source>
        <dbReference type="EMBL" id="KUG29583.1"/>
    </source>
</evidence>
<feature type="compositionally biased region" description="Basic residues" evidence="1">
    <location>
        <begin position="202"/>
        <end position="214"/>
    </location>
</feature>
<feature type="compositionally biased region" description="Basic residues" evidence="1">
    <location>
        <begin position="312"/>
        <end position="323"/>
    </location>
</feature>
<dbReference type="EMBL" id="LNQE01000066">
    <property type="protein sequence ID" value="KUG29583.1"/>
    <property type="molecule type" value="Genomic_DNA"/>
</dbReference>
<feature type="compositionally biased region" description="Basic and acidic residues" evidence="1">
    <location>
        <begin position="280"/>
        <end position="311"/>
    </location>
</feature>
<feature type="compositionally biased region" description="Basic and acidic residues" evidence="1">
    <location>
        <begin position="113"/>
        <end position="129"/>
    </location>
</feature>
<comment type="caution">
    <text evidence="2">The sequence shown here is derived from an EMBL/GenBank/DDBJ whole genome shotgun (WGS) entry which is preliminary data.</text>
</comment>
<feature type="compositionally biased region" description="Basic residues" evidence="1">
    <location>
        <begin position="248"/>
        <end position="258"/>
    </location>
</feature>
<protein>
    <submittedName>
        <fullName evidence="2">Uncharacterized protein</fullName>
    </submittedName>
</protein>
<feature type="compositionally biased region" description="Gly residues" evidence="1">
    <location>
        <begin position="162"/>
        <end position="173"/>
    </location>
</feature>
<feature type="compositionally biased region" description="Basic residues" evidence="1">
    <location>
        <begin position="1"/>
        <end position="62"/>
    </location>
</feature>
<feature type="region of interest" description="Disordered" evidence="1">
    <location>
        <begin position="1"/>
        <end position="359"/>
    </location>
</feature>
<dbReference type="AlphaFoldDB" id="A0A0W8G8V7"/>